<evidence type="ECO:0000256" key="1">
    <source>
        <dbReference type="ARBA" id="ARBA00022490"/>
    </source>
</evidence>
<keyword evidence="1" id="KW-0963">Cytoplasm</keyword>
<evidence type="ECO:0000313" key="4">
    <source>
        <dbReference type="Proteomes" id="UP000006906"/>
    </source>
</evidence>
<keyword evidence="4" id="KW-1185">Reference proteome</keyword>
<sequence length="818" mass="85406">MLAPWRPGQASPLARFQRVSTLTLRIPDPADPSEVEEEPAWVQPPPATEPAPHLLAALCFSGVGLEVTSRIRHLRLVCEVAGDVPAMLGCAAALGGRLGGVTRLTLIANPDTDLYFKNPIGLWTEYAALSASLPALTHVELPYLSCLQGIHAFAHSRLTHISTCCGGNGGLLRLSQVRSLCQLPQLQGLEVSGRLLEDPYGYDGAMRQGLAQAAAAAAAGVPGDDEADTATCAEVGPPAVEQLWALRHLLTRAPAALEQSFTLHGFALHNYNERPRQQLGDNRNEDEEEEEEEEEHGMQEYANVEDLCVCLEAGRLVRVTVDACNARGLNYLAAALLPKLLTTAGLPPHRRRHQPHQLPLLALQRVDLPSPARMRRYLQPQQPLPRLLALCDRVEVGELGLGLGGAFTRTSPCPAADLTAAVRAVLPLTGWPHSLMVWNKCDVWLQLQLAPDKQEEGKMGGDTAAAATTTATAAATSAATAAAEVASPVPCLSKESTGDDVLRRAVGAMWAAAQSPAAAAATVEAAMAAQPTTCVDSDGEEVREKPPSSRLFVLLRGPLIAQQLMPPGHSGTGSGVGEGLVGSDGVGGVGGGGGAGDDQPLLQQWLRSLLKRRGRQAVAEAAEAEENDNEESVEAAPKKGALARLMAARPRFCSLVVVPAAAFVAVHCERPRVMLRLLRAAVAAAARTPAGGCGLQVAALSRVGYDSYGMCCHLDWALDKAVQQALQELWDSGPGGGGGIGGAGASTSGAIALAGETQGQQGQQRLAAGPSGAPGGGAGSGRRSAAAAEADRLAALHQLLAVTHQTRQGICKLSAELR</sequence>
<dbReference type="RefSeq" id="XP_042924731.1">
    <property type="nucleotide sequence ID" value="XM_043062416.1"/>
</dbReference>
<feature type="compositionally biased region" description="Low complexity" evidence="2">
    <location>
        <begin position="761"/>
        <end position="771"/>
    </location>
</feature>
<evidence type="ECO:0000256" key="2">
    <source>
        <dbReference type="SAM" id="MobiDB-lite"/>
    </source>
</evidence>
<dbReference type="PANTHER" id="PTHR13339:SF0">
    <property type="entry name" value="COP9 SIGNALOSOME COMPLEX SUBUNIT 8"/>
    <property type="match status" value="1"/>
</dbReference>
<dbReference type="EMBL" id="CM008966">
    <property type="protein sequence ID" value="PNW83475.1"/>
    <property type="molecule type" value="Genomic_DNA"/>
</dbReference>
<gene>
    <name evidence="3" type="ORF">CHLRE_05g242050v5</name>
</gene>
<dbReference type="PANTHER" id="PTHR13339">
    <property type="entry name" value="COP9 SIGNALOSOME COMPLEX SUBUNIT 8"/>
    <property type="match status" value="1"/>
</dbReference>
<feature type="compositionally biased region" description="Acidic residues" evidence="2">
    <location>
        <begin position="284"/>
        <end position="295"/>
    </location>
</feature>
<evidence type="ECO:0000313" key="3">
    <source>
        <dbReference type="EMBL" id="PNW83475.1"/>
    </source>
</evidence>
<feature type="compositionally biased region" description="Gly residues" evidence="2">
    <location>
        <begin position="570"/>
        <end position="596"/>
    </location>
</feature>
<dbReference type="GO" id="GO:0000338">
    <property type="term" value="P:protein deneddylation"/>
    <property type="evidence" value="ECO:0007669"/>
    <property type="project" value="InterPro"/>
</dbReference>
<dbReference type="GeneID" id="66053446"/>
<dbReference type="InParanoid" id="A0A2K3DSG1"/>
<dbReference type="InterPro" id="IPR033205">
    <property type="entry name" value="COP9_CSN8"/>
</dbReference>
<feature type="region of interest" description="Disordered" evidence="2">
    <location>
        <begin position="761"/>
        <end position="784"/>
    </location>
</feature>
<dbReference type="Proteomes" id="UP000006906">
    <property type="component" value="Chromosome 5"/>
</dbReference>
<dbReference type="GO" id="GO:0008180">
    <property type="term" value="C:COP9 signalosome"/>
    <property type="evidence" value="ECO:0007669"/>
    <property type="project" value="InterPro"/>
</dbReference>
<name>A0A2K3DSG1_CHLRE</name>
<organism evidence="3 4">
    <name type="scientific">Chlamydomonas reinhardtii</name>
    <name type="common">Chlamydomonas smithii</name>
    <dbReference type="NCBI Taxonomy" id="3055"/>
    <lineage>
        <taxon>Eukaryota</taxon>
        <taxon>Viridiplantae</taxon>
        <taxon>Chlorophyta</taxon>
        <taxon>core chlorophytes</taxon>
        <taxon>Chlorophyceae</taxon>
        <taxon>CS clade</taxon>
        <taxon>Chlamydomonadales</taxon>
        <taxon>Chlamydomonadaceae</taxon>
        <taxon>Chlamydomonas</taxon>
    </lineage>
</organism>
<dbReference type="KEGG" id="cre:CHLRE_05g242050v5"/>
<dbReference type="Gramene" id="PNW83475">
    <property type="protein sequence ID" value="PNW83475"/>
    <property type="gene ID" value="CHLRE_05g242050v5"/>
</dbReference>
<protein>
    <submittedName>
        <fullName evidence="3">Uncharacterized protein</fullName>
    </submittedName>
</protein>
<reference evidence="3 4" key="1">
    <citation type="journal article" date="2007" name="Science">
        <title>The Chlamydomonas genome reveals the evolution of key animal and plant functions.</title>
        <authorList>
            <person name="Merchant S.S."/>
            <person name="Prochnik S.E."/>
            <person name="Vallon O."/>
            <person name="Harris E.H."/>
            <person name="Karpowicz S.J."/>
            <person name="Witman G.B."/>
            <person name="Terry A."/>
            <person name="Salamov A."/>
            <person name="Fritz-Laylin L.K."/>
            <person name="Marechal-Drouard L."/>
            <person name="Marshall W.F."/>
            <person name="Qu L.H."/>
            <person name="Nelson D.R."/>
            <person name="Sanderfoot A.A."/>
            <person name="Spalding M.H."/>
            <person name="Kapitonov V.V."/>
            <person name="Ren Q."/>
            <person name="Ferris P."/>
            <person name="Lindquist E."/>
            <person name="Shapiro H."/>
            <person name="Lucas S.M."/>
            <person name="Grimwood J."/>
            <person name="Schmutz J."/>
            <person name="Cardol P."/>
            <person name="Cerutti H."/>
            <person name="Chanfreau G."/>
            <person name="Chen C.L."/>
            <person name="Cognat V."/>
            <person name="Croft M.T."/>
            <person name="Dent R."/>
            <person name="Dutcher S."/>
            <person name="Fernandez E."/>
            <person name="Fukuzawa H."/>
            <person name="Gonzalez-Ballester D."/>
            <person name="Gonzalez-Halphen D."/>
            <person name="Hallmann A."/>
            <person name="Hanikenne M."/>
            <person name="Hippler M."/>
            <person name="Inwood W."/>
            <person name="Jabbari K."/>
            <person name="Kalanon M."/>
            <person name="Kuras R."/>
            <person name="Lefebvre P.A."/>
            <person name="Lemaire S.D."/>
            <person name="Lobanov A.V."/>
            <person name="Lohr M."/>
            <person name="Manuell A."/>
            <person name="Meier I."/>
            <person name="Mets L."/>
            <person name="Mittag M."/>
            <person name="Mittelmeier T."/>
            <person name="Moroney J.V."/>
            <person name="Moseley J."/>
            <person name="Napoli C."/>
            <person name="Nedelcu A.M."/>
            <person name="Niyogi K."/>
            <person name="Novoselov S.V."/>
            <person name="Paulsen I.T."/>
            <person name="Pazour G."/>
            <person name="Purton S."/>
            <person name="Ral J.P."/>
            <person name="Riano-Pachon D.M."/>
            <person name="Riekhof W."/>
            <person name="Rymarquis L."/>
            <person name="Schroda M."/>
            <person name="Stern D."/>
            <person name="Umen J."/>
            <person name="Willows R."/>
            <person name="Wilson N."/>
            <person name="Zimmer S.L."/>
            <person name="Allmer J."/>
            <person name="Balk J."/>
            <person name="Bisova K."/>
            <person name="Chen C.J."/>
            <person name="Elias M."/>
            <person name="Gendler K."/>
            <person name="Hauser C."/>
            <person name="Lamb M.R."/>
            <person name="Ledford H."/>
            <person name="Long J.C."/>
            <person name="Minagawa J."/>
            <person name="Page M.D."/>
            <person name="Pan J."/>
            <person name="Pootakham W."/>
            <person name="Roje S."/>
            <person name="Rose A."/>
            <person name="Stahlberg E."/>
            <person name="Terauchi A.M."/>
            <person name="Yang P."/>
            <person name="Ball S."/>
            <person name="Bowler C."/>
            <person name="Dieckmann C.L."/>
            <person name="Gladyshev V.N."/>
            <person name="Green P."/>
            <person name="Jorgensen R."/>
            <person name="Mayfield S."/>
            <person name="Mueller-Roeber B."/>
            <person name="Rajamani S."/>
            <person name="Sayre R.T."/>
            <person name="Brokstein P."/>
            <person name="Dubchak I."/>
            <person name="Goodstein D."/>
            <person name="Hornick L."/>
            <person name="Huang Y.W."/>
            <person name="Jhaveri J."/>
            <person name="Luo Y."/>
            <person name="Martinez D."/>
            <person name="Ngau W.C."/>
            <person name="Otillar B."/>
            <person name="Poliakov A."/>
            <person name="Porter A."/>
            <person name="Szajkowski L."/>
            <person name="Werner G."/>
            <person name="Zhou K."/>
            <person name="Grigoriev I.V."/>
            <person name="Rokhsar D.S."/>
            <person name="Grossman A.R."/>
        </authorList>
    </citation>
    <scope>NUCLEOTIDE SEQUENCE [LARGE SCALE GENOMIC DNA]</scope>
    <source>
        <strain evidence="4">CC-503</strain>
    </source>
</reference>
<proteinExistence type="predicted"/>
<dbReference type="GO" id="GO:0010387">
    <property type="term" value="P:COP9 signalosome assembly"/>
    <property type="evidence" value="ECO:0007669"/>
    <property type="project" value="InterPro"/>
</dbReference>
<feature type="region of interest" description="Disordered" evidence="2">
    <location>
        <begin position="570"/>
        <end position="597"/>
    </location>
</feature>
<accession>A0A2K3DSG1</accession>
<dbReference type="AlphaFoldDB" id="A0A2K3DSG1"/>
<feature type="region of interest" description="Disordered" evidence="2">
    <location>
        <begin position="272"/>
        <end position="298"/>
    </location>
</feature>
<feature type="region of interest" description="Disordered" evidence="2">
    <location>
        <begin position="27"/>
        <end position="46"/>
    </location>
</feature>